<protein>
    <submittedName>
        <fullName evidence="1">Uncharacterized protein</fullName>
    </submittedName>
</protein>
<comment type="caution">
    <text evidence="1">The sequence shown here is derived from an EMBL/GenBank/DDBJ whole genome shotgun (WGS) entry which is preliminary data.</text>
</comment>
<keyword evidence="2" id="KW-1185">Reference proteome</keyword>
<gene>
    <name evidence="1" type="ORF">BpHYR1_013483</name>
</gene>
<organism evidence="1 2">
    <name type="scientific">Brachionus plicatilis</name>
    <name type="common">Marine rotifer</name>
    <name type="synonym">Brachionus muelleri</name>
    <dbReference type="NCBI Taxonomy" id="10195"/>
    <lineage>
        <taxon>Eukaryota</taxon>
        <taxon>Metazoa</taxon>
        <taxon>Spiralia</taxon>
        <taxon>Gnathifera</taxon>
        <taxon>Rotifera</taxon>
        <taxon>Eurotatoria</taxon>
        <taxon>Monogononta</taxon>
        <taxon>Pseudotrocha</taxon>
        <taxon>Ploima</taxon>
        <taxon>Brachionidae</taxon>
        <taxon>Brachionus</taxon>
    </lineage>
</organism>
<reference evidence="1 2" key="1">
    <citation type="journal article" date="2018" name="Sci. Rep.">
        <title>Genomic signatures of local adaptation to the degree of environmental predictability in rotifers.</title>
        <authorList>
            <person name="Franch-Gras L."/>
            <person name="Hahn C."/>
            <person name="Garcia-Roger E.M."/>
            <person name="Carmona M.J."/>
            <person name="Serra M."/>
            <person name="Gomez A."/>
        </authorList>
    </citation>
    <scope>NUCLEOTIDE SEQUENCE [LARGE SCALE GENOMIC DNA]</scope>
    <source>
        <strain evidence="1">HYR1</strain>
    </source>
</reference>
<dbReference type="AlphaFoldDB" id="A0A3M7PIH8"/>
<name>A0A3M7PIH8_BRAPC</name>
<dbReference type="EMBL" id="REGN01010493">
    <property type="protein sequence ID" value="RMZ98916.1"/>
    <property type="molecule type" value="Genomic_DNA"/>
</dbReference>
<evidence type="ECO:0000313" key="1">
    <source>
        <dbReference type="EMBL" id="RMZ98916.1"/>
    </source>
</evidence>
<proteinExistence type="predicted"/>
<accession>A0A3M7PIH8</accession>
<evidence type="ECO:0000313" key="2">
    <source>
        <dbReference type="Proteomes" id="UP000276133"/>
    </source>
</evidence>
<sequence length="122" mass="14739">MPKAIYFKKPFFRFKLYNIIKKPKERSNEIENFDCKFYFRSIFSKYDHENSIINLQTHCSNFLEHLRPLDIFQSKKQHRFSLMYSIPEFLNQGSAPDPKQKERWFLIVKSHCLSIGKAQSIK</sequence>
<dbReference type="Proteomes" id="UP000276133">
    <property type="component" value="Unassembled WGS sequence"/>
</dbReference>